<keyword evidence="5 6" id="KW-0326">Glycosidase</keyword>
<evidence type="ECO:0000256" key="3">
    <source>
        <dbReference type="ARBA" id="ARBA00022801"/>
    </source>
</evidence>
<keyword evidence="10" id="KW-1185">Reference proteome</keyword>
<evidence type="ECO:0000256" key="2">
    <source>
        <dbReference type="ARBA" id="ARBA00012729"/>
    </source>
</evidence>
<dbReference type="PANTHER" id="PTHR11177:SF317">
    <property type="entry name" value="CHITINASE 12-RELATED"/>
    <property type="match status" value="1"/>
</dbReference>
<keyword evidence="4" id="KW-0624">Polysaccharide degradation</keyword>
<gene>
    <name evidence="9" type="ORF">LMG28138_00119</name>
</gene>
<dbReference type="GO" id="GO:0008061">
    <property type="term" value="F:chitin binding"/>
    <property type="evidence" value="ECO:0007669"/>
    <property type="project" value="InterPro"/>
</dbReference>
<feature type="chain" id="PRO_5028961781" description="chitinase" evidence="7">
    <location>
        <begin position="26"/>
        <end position="837"/>
    </location>
</feature>
<dbReference type="Gene3D" id="3.20.20.80">
    <property type="entry name" value="Glycosidases"/>
    <property type="match status" value="1"/>
</dbReference>
<organism evidence="9 10">
    <name type="scientific">Pararobbsia alpina</name>
    <dbReference type="NCBI Taxonomy" id="621374"/>
    <lineage>
        <taxon>Bacteria</taxon>
        <taxon>Pseudomonadati</taxon>
        <taxon>Pseudomonadota</taxon>
        <taxon>Betaproteobacteria</taxon>
        <taxon>Burkholderiales</taxon>
        <taxon>Burkholderiaceae</taxon>
        <taxon>Pararobbsia</taxon>
    </lineage>
</organism>
<feature type="signal peptide" evidence="7">
    <location>
        <begin position="1"/>
        <end position="25"/>
    </location>
</feature>
<dbReference type="InterPro" id="IPR001579">
    <property type="entry name" value="Glyco_hydro_18_chit_AS"/>
</dbReference>
<evidence type="ECO:0000256" key="6">
    <source>
        <dbReference type="RuleBase" id="RU000489"/>
    </source>
</evidence>
<dbReference type="InterPro" id="IPR001223">
    <property type="entry name" value="Glyco_hydro18_cat"/>
</dbReference>
<keyword evidence="3 6" id="KW-0378">Hydrolase</keyword>
<dbReference type="EMBL" id="CADIKM010000001">
    <property type="protein sequence ID" value="CAB3776285.1"/>
    <property type="molecule type" value="Genomic_DNA"/>
</dbReference>
<keyword evidence="7" id="KW-0732">Signal</keyword>
<dbReference type="CDD" id="cd06548">
    <property type="entry name" value="GH18_chitinase"/>
    <property type="match status" value="1"/>
</dbReference>
<dbReference type="Gene3D" id="2.10.10.20">
    <property type="entry name" value="Carbohydrate-binding module superfamily 5/12"/>
    <property type="match status" value="1"/>
</dbReference>
<dbReference type="PROSITE" id="PS01095">
    <property type="entry name" value="GH18_1"/>
    <property type="match status" value="1"/>
</dbReference>
<dbReference type="Proteomes" id="UP000494115">
    <property type="component" value="Unassembled WGS sequence"/>
</dbReference>
<dbReference type="EC" id="3.2.1.14" evidence="2"/>
<evidence type="ECO:0000313" key="10">
    <source>
        <dbReference type="Proteomes" id="UP000494115"/>
    </source>
</evidence>
<dbReference type="PANTHER" id="PTHR11177">
    <property type="entry name" value="CHITINASE"/>
    <property type="match status" value="1"/>
</dbReference>
<evidence type="ECO:0000256" key="7">
    <source>
        <dbReference type="SAM" id="SignalP"/>
    </source>
</evidence>
<evidence type="ECO:0000313" key="9">
    <source>
        <dbReference type="EMBL" id="CAB3776285.1"/>
    </source>
</evidence>
<evidence type="ECO:0000256" key="1">
    <source>
        <dbReference type="ARBA" id="ARBA00000822"/>
    </source>
</evidence>
<dbReference type="SUPFAM" id="SSF54556">
    <property type="entry name" value="Chitinase insertion domain"/>
    <property type="match status" value="1"/>
</dbReference>
<dbReference type="GO" id="GO:0006032">
    <property type="term" value="P:chitin catabolic process"/>
    <property type="evidence" value="ECO:0007669"/>
    <property type="project" value="UniProtKB-KW"/>
</dbReference>
<evidence type="ECO:0000259" key="8">
    <source>
        <dbReference type="PROSITE" id="PS51910"/>
    </source>
</evidence>
<evidence type="ECO:0000256" key="4">
    <source>
        <dbReference type="ARBA" id="ARBA00023024"/>
    </source>
</evidence>
<dbReference type="PROSITE" id="PS51910">
    <property type="entry name" value="GH18_2"/>
    <property type="match status" value="1"/>
</dbReference>
<dbReference type="GO" id="GO:0008843">
    <property type="term" value="F:endochitinase activity"/>
    <property type="evidence" value="ECO:0007669"/>
    <property type="project" value="UniProtKB-EC"/>
</dbReference>
<evidence type="ECO:0000256" key="5">
    <source>
        <dbReference type="ARBA" id="ARBA00023295"/>
    </source>
</evidence>
<proteinExistence type="predicted"/>
<dbReference type="InterPro" id="IPR017853">
    <property type="entry name" value="GH"/>
</dbReference>
<sequence>MKPLPIVISGVVFGMAMSASSAAQADAYPNVAACPSISVWESKFSYPGTPPVCVTHDAHTWSNKWWANPGEEPGVNEVWADLGAMPQPVEADVTVKFNSESQSSSVVPLPSYTDTSTYFLVPKSQASLGPTTPVWSGSGQPAMLTVYALGSDNTRQPVYLRAVRNATSDGRSGYLYAMNDGVTVGGYGMGKSALILSFERGDNMHLKAGVRYVTSQASDLVTVNAHAWHYANDPVTGLDPVLKTVRVGVEVTPSDTHAVDLTVTKPGSRVIVPINETSTAFGSYFTPYDPAVGPTVGTWSCGSVATWHVPAFDEAGRPATVKLRAYRDPGTLDGSGRLWAAECGYNEGVHPSSLVVEFNKADNPGLTGAHYYTKEPVMIAARAWHGTQNPGDSGVVKDIRLKLDLQLAEMPDTLAPTAKQVGGYFAAWSIYDRNYYLKDVDTTGQAKNLTFINYGFGNVYKDGDGLYRCKSGIVKAETGKGDGGDAYADYGKTMDAQHSVDGVADIYNMPMKGNFNQLKELKAKYPNIRTLISLGGWTWSKHFADAANTHAKRKELARTCIDTYIKGNLTATGDAGGGQGVAKGVFDGIDVDWEFPGGGGLEGNLVDPNDKQNYTLLLKEFRQQLDELSRTTGTPYLLTVALGAGVDKIDMTEPAEYSKYLNWANLMSYDFHGAWDEKSNHQAAIHADSKGPNASNPTLKQYNASDAVKRLKELGMPMNKLTLGVPFYGRGWNVSAGANYGLYQTRTSIPMGKYESGIEDYKLVKNRGTYHRDANVKAGWGYDGTTMWTYDDATVAQWKVDFAKQEGLAGVFGWELDGDDKGELTKVLGTFRGSAGK</sequence>
<reference evidence="9 10" key="1">
    <citation type="submission" date="2020-04" db="EMBL/GenBank/DDBJ databases">
        <authorList>
            <person name="De Canck E."/>
        </authorList>
    </citation>
    <scope>NUCLEOTIDE SEQUENCE [LARGE SCALE GENOMIC DNA]</scope>
    <source>
        <strain evidence="9 10">LMG 28138</strain>
    </source>
</reference>
<name>A0A6S7AXF7_9BURK</name>
<protein>
    <recommendedName>
        <fullName evidence="2">chitinase</fullName>
        <ecNumber evidence="2">3.2.1.14</ecNumber>
    </recommendedName>
</protein>
<dbReference type="InterPro" id="IPR029070">
    <property type="entry name" value="Chitinase_insertion_sf"/>
</dbReference>
<keyword evidence="4" id="KW-0119">Carbohydrate metabolism</keyword>
<dbReference type="SUPFAM" id="SSF51445">
    <property type="entry name" value="(Trans)glycosidases"/>
    <property type="match status" value="1"/>
</dbReference>
<dbReference type="SMART" id="SM00636">
    <property type="entry name" value="Glyco_18"/>
    <property type="match status" value="1"/>
</dbReference>
<dbReference type="InterPro" id="IPR011583">
    <property type="entry name" value="Chitinase_II/V-like_cat"/>
</dbReference>
<keyword evidence="4" id="KW-0146">Chitin degradation</keyword>
<dbReference type="GO" id="GO:0005975">
    <property type="term" value="P:carbohydrate metabolic process"/>
    <property type="evidence" value="ECO:0007669"/>
    <property type="project" value="InterPro"/>
</dbReference>
<accession>A0A6S7AXF7</accession>
<dbReference type="Pfam" id="PF00704">
    <property type="entry name" value="Glyco_hydro_18"/>
    <property type="match status" value="1"/>
</dbReference>
<comment type="catalytic activity">
    <reaction evidence="1">
        <text>Random endo-hydrolysis of N-acetyl-beta-D-glucosaminide (1-&gt;4)-beta-linkages in chitin and chitodextrins.</text>
        <dbReference type="EC" id="3.2.1.14"/>
    </reaction>
</comment>
<dbReference type="AlphaFoldDB" id="A0A6S7AXF7"/>
<dbReference type="Gene3D" id="3.10.50.10">
    <property type="match status" value="1"/>
</dbReference>
<dbReference type="InterPro" id="IPR050314">
    <property type="entry name" value="Glycosyl_Hydrlase_18"/>
</dbReference>
<feature type="domain" description="GH18" evidence="8">
    <location>
        <begin position="419"/>
        <end position="835"/>
    </location>
</feature>